<feature type="signal peptide" evidence="2">
    <location>
        <begin position="1"/>
        <end position="19"/>
    </location>
</feature>
<dbReference type="InParanoid" id="A0A369JKB3"/>
<reference evidence="3" key="1">
    <citation type="submission" date="2018-04" db="EMBL/GenBank/DDBJ databases">
        <title>Whole genome sequencing of Hypsizygus marmoreus.</title>
        <authorList>
            <person name="Choi I.-G."/>
            <person name="Min B."/>
            <person name="Kim J.-G."/>
            <person name="Kim S."/>
            <person name="Oh Y.-L."/>
            <person name="Kong W.-S."/>
            <person name="Park H."/>
            <person name="Jeong J."/>
            <person name="Song E.-S."/>
        </authorList>
    </citation>
    <scope>NUCLEOTIDE SEQUENCE [LARGE SCALE GENOMIC DNA]</scope>
    <source>
        <strain evidence="3">51987-8</strain>
    </source>
</reference>
<feature type="compositionally biased region" description="Polar residues" evidence="1">
    <location>
        <begin position="178"/>
        <end position="188"/>
    </location>
</feature>
<name>A0A369JKB3_HYPMA</name>
<dbReference type="AlphaFoldDB" id="A0A369JKB3"/>
<organism evidence="3 4">
    <name type="scientific">Hypsizygus marmoreus</name>
    <name type="common">White beech mushroom</name>
    <name type="synonym">Agaricus marmoreus</name>
    <dbReference type="NCBI Taxonomy" id="39966"/>
    <lineage>
        <taxon>Eukaryota</taxon>
        <taxon>Fungi</taxon>
        <taxon>Dikarya</taxon>
        <taxon>Basidiomycota</taxon>
        <taxon>Agaricomycotina</taxon>
        <taxon>Agaricomycetes</taxon>
        <taxon>Agaricomycetidae</taxon>
        <taxon>Agaricales</taxon>
        <taxon>Tricholomatineae</taxon>
        <taxon>Lyophyllaceae</taxon>
        <taxon>Hypsizygus</taxon>
    </lineage>
</organism>
<dbReference type="EMBL" id="LUEZ02000052">
    <property type="protein sequence ID" value="RDB22288.1"/>
    <property type="molecule type" value="Genomic_DNA"/>
</dbReference>
<evidence type="ECO:0000256" key="2">
    <source>
        <dbReference type="SAM" id="SignalP"/>
    </source>
</evidence>
<comment type="caution">
    <text evidence="3">The sequence shown here is derived from an EMBL/GenBank/DDBJ whole genome shotgun (WGS) entry which is preliminary data.</text>
</comment>
<accession>A0A369JKB3</accession>
<evidence type="ECO:0000313" key="4">
    <source>
        <dbReference type="Proteomes" id="UP000076154"/>
    </source>
</evidence>
<evidence type="ECO:0000256" key="1">
    <source>
        <dbReference type="SAM" id="MobiDB-lite"/>
    </source>
</evidence>
<dbReference type="Proteomes" id="UP000076154">
    <property type="component" value="Unassembled WGS sequence"/>
</dbReference>
<proteinExistence type="predicted"/>
<feature type="chain" id="PRO_5016727935" evidence="2">
    <location>
        <begin position="20"/>
        <end position="202"/>
    </location>
</feature>
<gene>
    <name evidence="3" type="ORF">Hypma_010626</name>
</gene>
<feature type="region of interest" description="Disordered" evidence="1">
    <location>
        <begin position="169"/>
        <end position="202"/>
    </location>
</feature>
<sequence length="202" mass="23081">MVLLKIIFVLACLTFFTHGMPILVPTDLSLKRTKIGSSEEHWSLFFHPHKNEGDVITGTQVHAVSDEEIRGRQPLETQIQKRATFETGHRRNDFTLTKLAGWPKKIRADEAVMILKDIHTTKRPPKENCVDWTQMGVEALFEKGFVKEEEYNAFLEVYNRDKEGVRERTKGQFKSPAATASITQQFKSKPTGKAMHGSKIRV</sequence>
<evidence type="ECO:0000313" key="3">
    <source>
        <dbReference type="EMBL" id="RDB22288.1"/>
    </source>
</evidence>
<protein>
    <submittedName>
        <fullName evidence="3">Uncharacterized protein</fullName>
    </submittedName>
</protein>
<keyword evidence="2" id="KW-0732">Signal</keyword>
<keyword evidence="4" id="KW-1185">Reference proteome</keyword>